<dbReference type="Proteomes" id="UP000664163">
    <property type="component" value="Unassembled WGS sequence"/>
</dbReference>
<protein>
    <submittedName>
        <fullName evidence="2">Uncharacterized protein</fullName>
    </submittedName>
</protein>
<comment type="caution">
    <text evidence="2">The sequence shown here is derived from an EMBL/GenBank/DDBJ whole genome shotgun (WGS) entry which is preliminary data.</text>
</comment>
<reference evidence="2 3" key="1">
    <citation type="submission" date="2021-03" db="EMBL/GenBank/DDBJ databases">
        <title>Muricauda sp. CAU 1631 isolated from Incheon.</title>
        <authorList>
            <person name="Kim W."/>
        </authorList>
    </citation>
    <scope>NUCLEOTIDE SEQUENCE [LARGE SCALE GENOMIC DNA]</scope>
    <source>
        <strain evidence="2 3">CAU 1631</strain>
    </source>
</reference>
<evidence type="ECO:0000256" key="1">
    <source>
        <dbReference type="SAM" id="Phobius"/>
    </source>
</evidence>
<dbReference type="Pfam" id="PF19578">
    <property type="entry name" value="DUF6090"/>
    <property type="match status" value="1"/>
</dbReference>
<dbReference type="EMBL" id="JAFLND010000005">
    <property type="protein sequence ID" value="MBO0331893.1"/>
    <property type="molecule type" value="Genomic_DNA"/>
</dbReference>
<organism evidence="2 3">
    <name type="scientific">[Muricauda] lutisoli</name>
    <dbReference type="NCBI Taxonomy" id="2816035"/>
    <lineage>
        <taxon>Bacteria</taxon>
        <taxon>Pseudomonadati</taxon>
        <taxon>Bacteroidota</taxon>
        <taxon>Flavobacteriia</taxon>
        <taxon>Flavobacteriales</taxon>
        <taxon>Flavobacteriaceae</taxon>
        <taxon>Allomuricauda</taxon>
    </lineage>
</organism>
<name>A0ABS3F048_9FLAO</name>
<proteinExistence type="predicted"/>
<dbReference type="RefSeq" id="WP_207072228.1">
    <property type="nucleotide sequence ID" value="NZ_JAFLND010000005.1"/>
</dbReference>
<feature type="transmembrane region" description="Helical" evidence="1">
    <location>
        <begin position="21"/>
        <end position="42"/>
    </location>
</feature>
<gene>
    <name evidence="2" type="ORF">J0X13_15150</name>
</gene>
<dbReference type="InterPro" id="IPR045749">
    <property type="entry name" value="DUF6090"/>
</dbReference>
<keyword evidence="3" id="KW-1185">Reference proteome</keyword>
<keyword evidence="1" id="KW-0812">Transmembrane</keyword>
<evidence type="ECO:0000313" key="2">
    <source>
        <dbReference type="EMBL" id="MBO0331893.1"/>
    </source>
</evidence>
<keyword evidence="1" id="KW-0472">Membrane</keyword>
<evidence type="ECO:0000313" key="3">
    <source>
        <dbReference type="Proteomes" id="UP000664163"/>
    </source>
</evidence>
<keyword evidence="1" id="KW-1133">Transmembrane helix</keyword>
<sequence length="262" mass="29960">MINFFRKIRQNLLSEGKTGKYLKYAIGEIILVVIGILIALQINNWNEGRKDRIKEQVILKQLQEDYQANLVQLEQKIETREKVLTSAFRLLRAFDNPVGIVRDSVIQDLAMVRNDPTFDPIQNDLISSENLRLIRNGKLKHLLSNWSSDVVGVTEIEVVWTKVVNEQFDPIISDLGLGRDIYNSFINDIDHYWLLDKNINAYKEEIGTSSLGATLNEILTSKKLESMISISIANNKGANLQSEALRLRILEILNLLRDGIEK</sequence>
<accession>A0ABS3F048</accession>